<dbReference type="AlphaFoldDB" id="A0A242Z4K1"/>
<protein>
    <submittedName>
        <fullName evidence="1">Uncharacterized protein</fullName>
    </submittedName>
</protein>
<comment type="caution">
    <text evidence="1">The sequence shown here is derived from an EMBL/GenBank/DDBJ whole genome shotgun (WGS) entry which is preliminary data.</text>
</comment>
<organism evidence="1 2">
    <name type="scientific">Bacillus wiedmannii</name>
    <dbReference type="NCBI Taxonomy" id="1890302"/>
    <lineage>
        <taxon>Bacteria</taxon>
        <taxon>Bacillati</taxon>
        <taxon>Bacillota</taxon>
        <taxon>Bacilli</taxon>
        <taxon>Bacillales</taxon>
        <taxon>Bacillaceae</taxon>
        <taxon>Bacillus</taxon>
        <taxon>Bacillus cereus group</taxon>
    </lineage>
</organism>
<sequence>MLEEQITLFDEQCIYEIFDVSKGNIKFTNTKKKFIELKVKVPILAKSLNELKPSTDYDEEYELYLEYVQGIWLFYHSRDTNFSYEKAEIKCKESRDTQSEVLIRVYLQSDNQFIPTNVIEYL</sequence>
<accession>A0A242Z4K1</accession>
<evidence type="ECO:0000313" key="2">
    <source>
        <dbReference type="Proteomes" id="UP000194945"/>
    </source>
</evidence>
<proteinExistence type="predicted"/>
<dbReference type="RefSeq" id="WP_086422932.1">
    <property type="nucleotide sequence ID" value="NZ_NFDE01000057.1"/>
</dbReference>
<dbReference type="EMBL" id="NFDE01000057">
    <property type="protein sequence ID" value="OTX86902.1"/>
    <property type="molecule type" value="Genomic_DNA"/>
</dbReference>
<gene>
    <name evidence="1" type="ORF">BK730_19885</name>
</gene>
<name>A0A242Z4K1_9BACI</name>
<dbReference type="Proteomes" id="UP000194945">
    <property type="component" value="Unassembled WGS sequence"/>
</dbReference>
<evidence type="ECO:0000313" key="1">
    <source>
        <dbReference type="EMBL" id="OTX86902.1"/>
    </source>
</evidence>
<reference evidence="1 2" key="1">
    <citation type="submission" date="2016-10" db="EMBL/GenBank/DDBJ databases">
        <title>Comparative genomics of Bacillus thuringiensis reveals a path to pathogens against multiple invertebrate hosts.</title>
        <authorList>
            <person name="Zheng J."/>
            <person name="Gao Q."/>
            <person name="Liu H."/>
            <person name="Peng D."/>
            <person name="Ruan L."/>
            <person name="Sun M."/>
        </authorList>
    </citation>
    <scope>NUCLEOTIDE SEQUENCE [LARGE SCALE GENOMIC DNA]</scope>
    <source>
        <strain evidence="1">BGSC 4BK1</strain>
    </source>
</reference>